<sequence>MAASQTAPRHLQDAREERAISRDQARSRAVCSQPTLPRSWRRES</sequence>
<feature type="region of interest" description="Disordered" evidence="1">
    <location>
        <begin position="1"/>
        <end position="44"/>
    </location>
</feature>
<evidence type="ECO:0000313" key="4">
    <source>
        <dbReference type="Proteomes" id="UP000234681"/>
    </source>
</evidence>
<evidence type="ECO:0000256" key="1">
    <source>
        <dbReference type="SAM" id="MobiDB-lite"/>
    </source>
</evidence>
<protein>
    <submittedName>
        <fullName evidence="2">RCG30019</fullName>
    </submittedName>
    <submittedName>
        <fullName evidence="3">RCG30022</fullName>
    </submittedName>
</protein>
<proteinExistence type="predicted"/>
<feature type="compositionally biased region" description="Basic and acidic residues" evidence="1">
    <location>
        <begin position="10"/>
        <end position="26"/>
    </location>
</feature>
<dbReference type="AlphaFoldDB" id="A6IMC2"/>
<evidence type="ECO:0000313" key="2">
    <source>
        <dbReference type="EMBL" id="EDM01666.1"/>
    </source>
</evidence>
<accession>A6IMC2</accession>
<dbReference type="EMBL" id="CH473964">
    <property type="protein sequence ID" value="EDM01667.1"/>
    <property type="molecule type" value="Genomic_DNA"/>
</dbReference>
<evidence type="ECO:0000313" key="3">
    <source>
        <dbReference type="EMBL" id="EDM01667.1"/>
    </source>
</evidence>
<dbReference type="EMBL" id="CH473964">
    <property type="protein sequence ID" value="EDM01666.1"/>
    <property type="molecule type" value="Genomic_DNA"/>
</dbReference>
<reference evidence="2 4" key="2">
    <citation type="submission" date="2005-09" db="EMBL/GenBank/DDBJ databases">
        <authorList>
            <person name="Mural R.J."/>
            <person name="Li P.W."/>
            <person name="Adams M.D."/>
            <person name="Amanatides P.G."/>
            <person name="Baden-Tillson H."/>
            <person name="Barnstead M."/>
            <person name="Chin S.H."/>
            <person name="Dew I."/>
            <person name="Evans C.A."/>
            <person name="Ferriera S."/>
            <person name="Flanigan M."/>
            <person name="Fosler C."/>
            <person name="Glodek A."/>
            <person name="Gu Z."/>
            <person name="Holt R.A."/>
            <person name="Jennings D."/>
            <person name="Kraft C.L."/>
            <person name="Lu F."/>
            <person name="Nguyen T."/>
            <person name="Nusskern D.R."/>
            <person name="Pfannkoch C.M."/>
            <person name="Sitter C."/>
            <person name="Sutton G.G."/>
            <person name="Venter J.C."/>
            <person name="Wang Z."/>
            <person name="Woodage T."/>
            <person name="Zheng X.H."/>
            <person name="Zhong F."/>
        </authorList>
    </citation>
    <scope>NUCLEOTIDE SEQUENCE [LARGE SCALE GENOMIC DNA]</scope>
    <source>
        <strain evidence="2">BN</strain>
        <strain evidence="4">BN, Sprague-Dawley</strain>
    </source>
</reference>
<name>A6IMC2_RAT</name>
<organism evidence="2 4">
    <name type="scientific">Rattus norvegicus</name>
    <name type="common">Rat</name>
    <dbReference type="NCBI Taxonomy" id="10116"/>
    <lineage>
        <taxon>Eukaryota</taxon>
        <taxon>Metazoa</taxon>
        <taxon>Chordata</taxon>
        <taxon>Craniata</taxon>
        <taxon>Vertebrata</taxon>
        <taxon>Euteleostomi</taxon>
        <taxon>Mammalia</taxon>
        <taxon>Eutheria</taxon>
        <taxon>Euarchontoglires</taxon>
        <taxon>Glires</taxon>
        <taxon>Rodentia</taxon>
        <taxon>Myomorpha</taxon>
        <taxon>Muroidea</taxon>
        <taxon>Muridae</taxon>
        <taxon>Murinae</taxon>
        <taxon>Rattus</taxon>
    </lineage>
</organism>
<gene>
    <name evidence="2" type="ORF">rCG_30019</name>
    <name evidence="3" type="ORF">rCG_30022</name>
</gene>
<dbReference type="Proteomes" id="UP000234681">
    <property type="component" value="Chromosome 4"/>
</dbReference>
<reference evidence="2" key="1">
    <citation type="journal article" date="2005" name="Genome Res.">
        <title>Gene and alternative splicing annotation with AIR.</title>
        <authorList>
            <person name="Florea L."/>
            <person name="Di Francesco V."/>
            <person name="Miller J."/>
            <person name="Turner R."/>
            <person name="Yao A."/>
            <person name="Harris M."/>
            <person name="Walenz B."/>
            <person name="Mobarry C."/>
            <person name="Merkulov G.V."/>
            <person name="Charlab R."/>
            <person name="Dew I."/>
            <person name="Deng Z."/>
            <person name="Istrail S."/>
            <person name="Li P."/>
            <person name="Sutton G."/>
        </authorList>
    </citation>
    <scope>NUCLEOTIDE SEQUENCE</scope>
    <source>
        <strain evidence="2">BN</strain>
    </source>
</reference>